<evidence type="ECO:0000313" key="1">
    <source>
        <dbReference type="EMBL" id="KJA26418.1"/>
    </source>
</evidence>
<organism evidence="1 2">
    <name type="scientific">Hypholoma sublateritium (strain FD-334 SS-4)</name>
    <dbReference type="NCBI Taxonomy" id="945553"/>
    <lineage>
        <taxon>Eukaryota</taxon>
        <taxon>Fungi</taxon>
        <taxon>Dikarya</taxon>
        <taxon>Basidiomycota</taxon>
        <taxon>Agaricomycotina</taxon>
        <taxon>Agaricomycetes</taxon>
        <taxon>Agaricomycetidae</taxon>
        <taxon>Agaricales</taxon>
        <taxon>Agaricineae</taxon>
        <taxon>Strophariaceae</taxon>
        <taxon>Hypholoma</taxon>
    </lineage>
</organism>
<proteinExistence type="predicted"/>
<dbReference type="AlphaFoldDB" id="A0A0D2MQY8"/>
<keyword evidence="2" id="KW-1185">Reference proteome</keyword>
<gene>
    <name evidence="1" type="ORF">HYPSUDRAFT_119214</name>
</gene>
<feature type="non-terminal residue" evidence="1">
    <location>
        <position position="61"/>
    </location>
</feature>
<dbReference type="OrthoDB" id="3018573at2759"/>
<protein>
    <submittedName>
        <fullName evidence="1">Uncharacterized protein</fullName>
    </submittedName>
</protein>
<reference evidence="2" key="1">
    <citation type="submission" date="2014-04" db="EMBL/GenBank/DDBJ databases">
        <title>Evolutionary Origins and Diversification of the Mycorrhizal Mutualists.</title>
        <authorList>
            <consortium name="DOE Joint Genome Institute"/>
            <consortium name="Mycorrhizal Genomics Consortium"/>
            <person name="Kohler A."/>
            <person name="Kuo A."/>
            <person name="Nagy L.G."/>
            <person name="Floudas D."/>
            <person name="Copeland A."/>
            <person name="Barry K.W."/>
            <person name="Cichocki N."/>
            <person name="Veneault-Fourrey C."/>
            <person name="LaButti K."/>
            <person name="Lindquist E.A."/>
            <person name="Lipzen A."/>
            <person name="Lundell T."/>
            <person name="Morin E."/>
            <person name="Murat C."/>
            <person name="Riley R."/>
            <person name="Ohm R."/>
            <person name="Sun H."/>
            <person name="Tunlid A."/>
            <person name="Henrissat B."/>
            <person name="Grigoriev I.V."/>
            <person name="Hibbett D.S."/>
            <person name="Martin F."/>
        </authorList>
    </citation>
    <scope>NUCLEOTIDE SEQUENCE [LARGE SCALE GENOMIC DNA]</scope>
    <source>
        <strain evidence="2">FD-334 SS-4</strain>
    </source>
</reference>
<accession>A0A0D2MQY8</accession>
<feature type="non-terminal residue" evidence="1">
    <location>
        <position position="1"/>
    </location>
</feature>
<name>A0A0D2MQY8_HYPSF</name>
<dbReference type="EMBL" id="KN817528">
    <property type="protein sequence ID" value="KJA26418.1"/>
    <property type="molecule type" value="Genomic_DNA"/>
</dbReference>
<sequence length="61" mass="6859">GKLAWAKFGNSALRTPDNCEVCIMFNVKGADRTSCSHQRDDHSHMCSFCEKTGHHAFAWNC</sequence>
<dbReference type="Proteomes" id="UP000054270">
    <property type="component" value="Unassembled WGS sequence"/>
</dbReference>
<evidence type="ECO:0000313" key="2">
    <source>
        <dbReference type="Proteomes" id="UP000054270"/>
    </source>
</evidence>